<gene>
    <name evidence="1" type="ORF">CICLE_v100120041mg</name>
</gene>
<evidence type="ECO:0000313" key="2">
    <source>
        <dbReference type="Proteomes" id="UP000030687"/>
    </source>
</evidence>
<name>V4S9Y3_CITCL</name>
<dbReference type="EMBL" id="KI536861">
    <property type="protein sequence ID" value="ESR44347.1"/>
    <property type="molecule type" value="Genomic_DNA"/>
</dbReference>
<accession>V4S9Y3</accession>
<protein>
    <submittedName>
        <fullName evidence="1">Uncharacterized protein</fullName>
    </submittedName>
</protein>
<organism evidence="1 2">
    <name type="scientific">Citrus clementina</name>
    <name type="common">Clementine</name>
    <name type="synonym">Citrus deliciosa x Citrus sinensis</name>
    <dbReference type="NCBI Taxonomy" id="85681"/>
    <lineage>
        <taxon>Eukaryota</taxon>
        <taxon>Viridiplantae</taxon>
        <taxon>Streptophyta</taxon>
        <taxon>Embryophyta</taxon>
        <taxon>Tracheophyta</taxon>
        <taxon>Spermatophyta</taxon>
        <taxon>Magnoliopsida</taxon>
        <taxon>eudicotyledons</taxon>
        <taxon>Gunneridae</taxon>
        <taxon>Pentapetalae</taxon>
        <taxon>rosids</taxon>
        <taxon>malvids</taxon>
        <taxon>Sapindales</taxon>
        <taxon>Rutaceae</taxon>
        <taxon>Aurantioideae</taxon>
        <taxon>Citrus</taxon>
    </lineage>
</organism>
<dbReference type="InParanoid" id="V4S9Y3"/>
<dbReference type="KEGG" id="cic:CICLE_v100120041m"/>
<sequence>KHHMVFKFSTSAPHY</sequence>
<dbReference type="EMBL" id="KI536861">
    <property type="protein sequence ID" value="ESR44348.1"/>
    <property type="molecule type" value="Genomic_DNA"/>
</dbReference>
<dbReference type="Proteomes" id="UP000030687">
    <property type="component" value="Unassembled WGS sequence"/>
</dbReference>
<evidence type="ECO:0000313" key="1">
    <source>
        <dbReference type="EMBL" id="ESR44348.1"/>
    </source>
</evidence>
<proteinExistence type="predicted"/>
<keyword evidence="2" id="KW-1185">Reference proteome</keyword>
<reference evidence="1 2" key="1">
    <citation type="submission" date="2013-10" db="EMBL/GenBank/DDBJ databases">
        <authorList>
            <consortium name="International Citrus Genome Consortium"/>
            <person name="Jenkins J."/>
            <person name="Schmutz J."/>
            <person name="Prochnik S."/>
            <person name="Rokhsar D."/>
            <person name="Gmitter F."/>
            <person name="Ollitrault P."/>
            <person name="Machado M."/>
            <person name="Talon M."/>
            <person name="Wincker P."/>
            <person name="Jaillon O."/>
            <person name="Morgante M."/>
        </authorList>
    </citation>
    <scope>NUCLEOTIDE SEQUENCE</scope>
    <source>
        <strain evidence="2">cv. Clemenules</strain>
    </source>
</reference>
<feature type="non-terminal residue" evidence="1">
    <location>
        <position position="1"/>
    </location>
</feature>